<dbReference type="InterPro" id="IPR005855">
    <property type="entry name" value="GFAT"/>
</dbReference>
<accession>A0A6I6DJC6</accession>
<proteinExistence type="predicted"/>
<feature type="domain" description="SIS" evidence="5">
    <location>
        <begin position="210"/>
        <end position="351"/>
    </location>
</feature>
<comment type="catalytic activity">
    <reaction evidence="1">
        <text>D-fructose 6-phosphate + L-glutamine = D-glucosamine 6-phosphate + L-glutamate</text>
        <dbReference type="Rhea" id="RHEA:13237"/>
        <dbReference type="ChEBI" id="CHEBI:29985"/>
        <dbReference type="ChEBI" id="CHEBI:58359"/>
        <dbReference type="ChEBI" id="CHEBI:58725"/>
        <dbReference type="ChEBI" id="CHEBI:61527"/>
        <dbReference type="EC" id="2.6.1.16"/>
    </reaction>
</comment>
<dbReference type="GO" id="GO:0006002">
    <property type="term" value="P:fructose 6-phosphate metabolic process"/>
    <property type="evidence" value="ECO:0007669"/>
    <property type="project" value="TreeGrafter"/>
</dbReference>
<dbReference type="NCBIfam" id="NF001484">
    <property type="entry name" value="PRK00331.1"/>
    <property type="match status" value="1"/>
</dbReference>
<dbReference type="InterPro" id="IPR035490">
    <property type="entry name" value="GlmS/FrlB_SIS"/>
</dbReference>
<dbReference type="EMBL" id="CP046457">
    <property type="protein sequence ID" value="QGU00884.1"/>
    <property type="molecule type" value="Genomic_DNA"/>
</dbReference>
<evidence type="ECO:0000256" key="1">
    <source>
        <dbReference type="ARBA" id="ARBA00001031"/>
    </source>
</evidence>
<reference evidence="7" key="1">
    <citation type="journal article" date="2019" name="Microbiology">
        <title>Complete Genome Sequence of an Uncultured Bacterium of the Candidate Phylum Bipolaricaulota.</title>
        <authorList>
            <person name="Kadnikov V.V."/>
            <person name="Mardanov A.V."/>
            <person name="Beletsky A.V."/>
            <person name="Frank Y.A."/>
            <person name="Karnachuk O.V."/>
            <person name="Ravin N.V."/>
        </authorList>
    </citation>
    <scope>NUCLEOTIDE SEQUENCE [LARGE SCALE GENOMIC DNA]</scope>
</reference>
<evidence type="ECO:0000313" key="7">
    <source>
        <dbReference type="Proteomes" id="UP000426444"/>
    </source>
</evidence>
<evidence type="ECO:0000313" key="6">
    <source>
        <dbReference type="EMBL" id="QGU00884.1"/>
    </source>
</evidence>
<keyword evidence="6" id="KW-0032">Aminotransferase</keyword>
<protein>
    <recommendedName>
        <fullName evidence="3">Glutamine--fructose-6-phosphate aminotransferase [isomerizing]</fullName>
        <ecNumber evidence="2">2.6.1.16</ecNumber>
    </recommendedName>
</protein>
<dbReference type="AlphaFoldDB" id="A0A6I6DJC6"/>
<dbReference type="GO" id="GO:0005829">
    <property type="term" value="C:cytosol"/>
    <property type="evidence" value="ECO:0007669"/>
    <property type="project" value="TreeGrafter"/>
</dbReference>
<dbReference type="InterPro" id="IPR001347">
    <property type="entry name" value="SIS_dom"/>
</dbReference>
<name>A0A6I6DJC6_9FIRM</name>
<dbReference type="Pfam" id="PF01380">
    <property type="entry name" value="SIS"/>
    <property type="match status" value="2"/>
</dbReference>
<dbReference type="GO" id="GO:0097367">
    <property type="term" value="F:carbohydrate derivative binding"/>
    <property type="evidence" value="ECO:0007669"/>
    <property type="project" value="InterPro"/>
</dbReference>
<dbReference type="FunFam" id="3.40.50.10490:FF:000001">
    <property type="entry name" value="Glutamine--fructose-6-phosphate aminotransferase [isomerizing]"/>
    <property type="match status" value="1"/>
</dbReference>
<dbReference type="PANTHER" id="PTHR10937">
    <property type="entry name" value="GLUCOSAMINE--FRUCTOSE-6-PHOSPHATE AMINOTRANSFERASE, ISOMERIZING"/>
    <property type="match status" value="1"/>
</dbReference>
<dbReference type="RefSeq" id="WP_243140198.1">
    <property type="nucleotide sequence ID" value="NZ_CP046457.1"/>
</dbReference>
<dbReference type="PANTHER" id="PTHR10937:SF0">
    <property type="entry name" value="GLUTAMINE--FRUCTOSE-6-PHOSPHATE TRANSAMINASE (ISOMERIZING)"/>
    <property type="match status" value="1"/>
</dbReference>
<organism evidence="6 7">
    <name type="scientific">Candidatus Syntrophocurvum alkaliphilum</name>
    <dbReference type="NCBI Taxonomy" id="2293317"/>
    <lineage>
        <taxon>Bacteria</taxon>
        <taxon>Bacillati</taxon>
        <taxon>Bacillota</taxon>
        <taxon>Clostridia</taxon>
        <taxon>Eubacteriales</taxon>
        <taxon>Syntrophomonadaceae</taxon>
        <taxon>Candidatus Syntrophocurvum</taxon>
    </lineage>
</organism>
<dbReference type="Gene3D" id="3.40.50.10490">
    <property type="entry name" value="Glucose-6-phosphate isomerase like protein, domain 1"/>
    <property type="match status" value="2"/>
</dbReference>
<dbReference type="KEGG" id="salq:SYNTR_2290"/>
<dbReference type="PROSITE" id="PS51464">
    <property type="entry name" value="SIS"/>
    <property type="match status" value="2"/>
</dbReference>
<dbReference type="CDD" id="cd05009">
    <property type="entry name" value="SIS_GlmS_GlmD_2"/>
    <property type="match status" value="1"/>
</dbReference>
<evidence type="ECO:0000256" key="3">
    <source>
        <dbReference type="ARBA" id="ARBA00016090"/>
    </source>
</evidence>
<feature type="domain" description="SIS" evidence="5">
    <location>
        <begin position="38"/>
        <end position="177"/>
    </location>
</feature>
<evidence type="ECO:0000259" key="5">
    <source>
        <dbReference type="PROSITE" id="PS51464"/>
    </source>
</evidence>
<dbReference type="Proteomes" id="UP000426444">
    <property type="component" value="Chromosome"/>
</dbReference>
<dbReference type="NCBIfam" id="TIGR01135">
    <property type="entry name" value="glmS"/>
    <property type="match status" value="1"/>
</dbReference>
<dbReference type="SUPFAM" id="SSF53697">
    <property type="entry name" value="SIS domain"/>
    <property type="match status" value="1"/>
</dbReference>
<keyword evidence="6" id="KW-0808">Transferase</keyword>
<evidence type="ECO:0000256" key="4">
    <source>
        <dbReference type="ARBA" id="ARBA00022737"/>
    </source>
</evidence>
<dbReference type="GO" id="GO:0004360">
    <property type="term" value="F:glutamine-fructose-6-phosphate transaminase (isomerizing) activity"/>
    <property type="evidence" value="ECO:0007669"/>
    <property type="project" value="UniProtKB-EC"/>
</dbReference>
<dbReference type="CDD" id="cd05008">
    <property type="entry name" value="SIS_GlmS_GlmD_1"/>
    <property type="match status" value="1"/>
</dbReference>
<evidence type="ECO:0000256" key="2">
    <source>
        <dbReference type="ARBA" id="ARBA00012916"/>
    </source>
</evidence>
<keyword evidence="7" id="KW-1185">Reference proteome</keyword>
<sequence length="360" mass="40408">MNNTNEKNGYEHFMLKEIYEQPETIRKTLDVDLSDMNIDQIFTDVERIYMIGCGTAYHAGLIGRLAIEKLAKIPVDSEIASEFRYRDVLWAPNSLIIVVSQSGETADTLDALRKAKQNGVKSLAITNVADSTIAKEADKVIYTQAGPEIAIASTKAFTSQIITMYQLAIHLASVKGTLPKEELESLNNDLMQVDKIVEKVLTQQEKIKKIAEKYKDVQNAFFLGRSFDHVIAMEGQLKLKETSYVHAEAYPTGELKHGPFALLEEGILVVTLNTQDHLAEKTLSNMKEVKERGANVMAICKEQLEESCKQFDDVITLPELNSVLTPLLSVIPLQLFSYYMALFRDCDVDKPRNLQKAVTE</sequence>
<dbReference type="InterPro" id="IPR035466">
    <property type="entry name" value="GlmS/AgaS_SIS"/>
</dbReference>
<gene>
    <name evidence="6" type="ORF">SYNTR_2290</name>
</gene>
<dbReference type="EC" id="2.6.1.16" evidence="2"/>
<dbReference type="GO" id="GO:0006047">
    <property type="term" value="P:UDP-N-acetylglucosamine metabolic process"/>
    <property type="evidence" value="ECO:0007669"/>
    <property type="project" value="TreeGrafter"/>
</dbReference>
<keyword evidence="4" id="KW-0677">Repeat</keyword>
<dbReference type="GO" id="GO:0006487">
    <property type="term" value="P:protein N-linked glycosylation"/>
    <property type="evidence" value="ECO:0007669"/>
    <property type="project" value="TreeGrafter"/>
</dbReference>
<dbReference type="InterPro" id="IPR046348">
    <property type="entry name" value="SIS_dom_sf"/>
</dbReference>